<evidence type="ECO:0000313" key="15">
    <source>
        <dbReference type="EMBL" id="MCP9198315.1"/>
    </source>
</evidence>
<dbReference type="GO" id="GO:0046872">
    <property type="term" value="F:metal ion binding"/>
    <property type="evidence" value="ECO:0007669"/>
    <property type="project" value="UniProtKB-KW"/>
</dbReference>
<accession>A0A9X2KV52</accession>
<evidence type="ECO:0000256" key="7">
    <source>
        <dbReference type="ARBA" id="ARBA00022824"/>
    </source>
</evidence>
<keyword evidence="8" id="KW-0735">Signal-anchor</keyword>
<protein>
    <recommendedName>
        <fullName evidence="14">Peptide O-xylosyltransferase</fullName>
    </recommendedName>
</protein>
<evidence type="ECO:0000313" key="16">
    <source>
        <dbReference type="Proteomes" id="UP001155280"/>
    </source>
</evidence>
<keyword evidence="7" id="KW-0256">Endoplasmic reticulum</keyword>
<comment type="caution">
    <text evidence="15">The sequence shown here is derived from an EMBL/GenBank/DDBJ whole genome shotgun (WGS) entry which is preliminary data.</text>
</comment>
<gene>
    <name evidence="15" type="ORF">MKO06_00235</name>
</gene>
<dbReference type="GO" id="GO:0015012">
    <property type="term" value="P:heparan sulfate proteoglycan biosynthetic process"/>
    <property type="evidence" value="ECO:0007669"/>
    <property type="project" value="TreeGrafter"/>
</dbReference>
<keyword evidence="12" id="KW-1015">Disulfide bond</keyword>
<evidence type="ECO:0000256" key="3">
    <source>
        <dbReference type="ARBA" id="ARBA00022676"/>
    </source>
</evidence>
<organism evidence="15 16">
    <name type="scientific">Christiangramia oceanisediminis</name>
    <dbReference type="NCBI Taxonomy" id="2920386"/>
    <lineage>
        <taxon>Bacteria</taxon>
        <taxon>Pseudomonadati</taxon>
        <taxon>Bacteroidota</taxon>
        <taxon>Flavobacteriia</taxon>
        <taxon>Flavobacteriales</taxon>
        <taxon>Flavobacteriaceae</taxon>
        <taxon>Christiangramia</taxon>
    </lineage>
</organism>
<sequence>MELHYIILAHRAPKQVFRLIKSLDSASSRFYVHIDKNTSIDKFKRNIDLPNVYFLEKNKRYSGMWGDIGIVLATLQAFKEIKTTTQDSFCIILSGQDYPLHSSKYIVDFFAKNRNNIFIDVFPIPNPEWAECGLNRLQKYKFNWGTGRGDYFLLPSIYDKDFYKIGNIGKIKFLIKRGEFKTLFNIFRTRDFPRNLKPFGGSQWFALPIKVVKQIIVFLEEHPDYLAFHKYTLLPDEIFFHSIIMAINNKLNLKIKPGLTYTNWTDKRISIPATFTSGNLEELKKAADTKLFARKFDLNLDSTVLNEIDQIIKK</sequence>
<keyword evidence="4" id="KW-0808">Transferase</keyword>
<keyword evidence="11" id="KW-0472">Membrane</keyword>
<keyword evidence="3" id="KW-0328">Glycosyltransferase</keyword>
<proteinExistence type="predicted"/>
<evidence type="ECO:0000256" key="8">
    <source>
        <dbReference type="ARBA" id="ARBA00022968"/>
    </source>
</evidence>
<name>A0A9X2KV52_9FLAO</name>
<evidence type="ECO:0000256" key="4">
    <source>
        <dbReference type="ARBA" id="ARBA00022679"/>
    </source>
</evidence>
<evidence type="ECO:0000256" key="14">
    <source>
        <dbReference type="ARBA" id="ARBA00042865"/>
    </source>
</evidence>
<dbReference type="EMBL" id="JANCNS010000001">
    <property type="protein sequence ID" value="MCP9198315.1"/>
    <property type="molecule type" value="Genomic_DNA"/>
</dbReference>
<dbReference type="Proteomes" id="UP001155280">
    <property type="component" value="Unassembled WGS sequence"/>
</dbReference>
<evidence type="ECO:0000256" key="9">
    <source>
        <dbReference type="ARBA" id="ARBA00022989"/>
    </source>
</evidence>
<keyword evidence="6" id="KW-0479">Metal-binding</keyword>
<dbReference type="GO" id="GO:0016020">
    <property type="term" value="C:membrane"/>
    <property type="evidence" value="ECO:0007669"/>
    <property type="project" value="InterPro"/>
</dbReference>
<evidence type="ECO:0000256" key="13">
    <source>
        <dbReference type="ARBA" id="ARBA00023180"/>
    </source>
</evidence>
<keyword evidence="10" id="KW-0333">Golgi apparatus</keyword>
<dbReference type="InterPro" id="IPR043538">
    <property type="entry name" value="XYLT"/>
</dbReference>
<evidence type="ECO:0000256" key="1">
    <source>
        <dbReference type="ARBA" id="ARBA00004323"/>
    </source>
</evidence>
<comment type="subcellular location">
    <subcellularLocation>
        <location evidence="2">Endoplasmic reticulum membrane</location>
        <topology evidence="2">Single-pass type II membrane protein</topology>
    </subcellularLocation>
    <subcellularLocation>
        <location evidence="1">Golgi apparatus membrane</location>
        <topology evidence="1">Single-pass type II membrane protein</topology>
    </subcellularLocation>
</comment>
<dbReference type="GO" id="GO:0050650">
    <property type="term" value="P:chondroitin sulfate proteoglycan biosynthetic process"/>
    <property type="evidence" value="ECO:0007669"/>
    <property type="project" value="TreeGrafter"/>
</dbReference>
<keyword evidence="9" id="KW-1133">Transmembrane helix</keyword>
<keyword evidence="13" id="KW-0325">Glycoprotein</keyword>
<evidence type="ECO:0000256" key="6">
    <source>
        <dbReference type="ARBA" id="ARBA00022723"/>
    </source>
</evidence>
<reference evidence="15" key="1">
    <citation type="submission" date="2022-07" db="EMBL/GenBank/DDBJ databases">
        <title>Gramela sediminis sp. nov., isolated from deep-sea sediment of the Indian Ocean.</title>
        <authorList>
            <person name="Shi H."/>
        </authorList>
    </citation>
    <scope>NUCLEOTIDE SEQUENCE</scope>
    <source>
        <strain evidence="15">GC03-9</strain>
    </source>
</reference>
<keyword evidence="16" id="KW-1185">Reference proteome</keyword>
<evidence type="ECO:0000256" key="12">
    <source>
        <dbReference type="ARBA" id="ARBA00023157"/>
    </source>
</evidence>
<dbReference type="Pfam" id="PF02485">
    <property type="entry name" value="Branch"/>
    <property type="match status" value="1"/>
</dbReference>
<evidence type="ECO:0000256" key="10">
    <source>
        <dbReference type="ARBA" id="ARBA00023034"/>
    </source>
</evidence>
<evidence type="ECO:0000256" key="5">
    <source>
        <dbReference type="ARBA" id="ARBA00022692"/>
    </source>
</evidence>
<dbReference type="GO" id="GO:0030158">
    <property type="term" value="F:protein xylosyltransferase activity"/>
    <property type="evidence" value="ECO:0007669"/>
    <property type="project" value="InterPro"/>
</dbReference>
<dbReference type="RefSeq" id="WP_241550328.1">
    <property type="nucleotide sequence ID" value="NZ_JANCNS010000001.1"/>
</dbReference>
<dbReference type="InterPro" id="IPR003406">
    <property type="entry name" value="Glyco_trans_14"/>
</dbReference>
<evidence type="ECO:0000256" key="11">
    <source>
        <dbReference type="ARBA" id="ARBA00023136"/>
    </source>
</evidence>
<evidence type="ECO:0000256" key="2">
    <source>
        <dbReference type="ARBA" id="ARBA00004648"/>
    </source>
</evidence>
<dbReference type="AlphaFoldDB" id="A0A9X2KV52"/>
<dbReference type="PANTHER" id="PTHR46025">
    <property type="entry name" value="XYLOSYLTRANSFERASE OXT"/>
    <property type="match status" value="1"/>
</dbReference>
<dbReference type="PANTHER" id="PTHR46025:SF3">
    <property type="entry name" value="XYLOSYLTRANSFERASE OXT"/>
    <property type="match status" value="1"/>
</dbReference>
<keyword evidence="5" id="KW-0812">Transmembrane</keyword>